<name>A0A6A0AGZ7_HAELA</name>
<dbReference type="EMBL" id="BLLF01005578">
    <property type="protein sequence ID" value="GFH31378.1"/>
    <property type="molecule type" value="Genomic_DNA"/>
</dbReference>
<sequence>MGPRPSTHLPLSTTLQLHLPSYAQLRQLWLVSLYFMIARALPEVRLAIAGAVLVATTLVYPRRLWASQLWRLGLLCAFIFMGTALGADGLPPLLQ</sequence>
<dbReference type="AlphaFoldDB" id="A0A6A0AGZ7"/>
<dbReference type="Proteomes" id="UP000485058">
    <property type="component" value="Unassembled WGS sequence"/>
</dbReference>
<dbReference type="EMBL" id="BLLF01005397">
    <property type="protein sequence ID" value="GFH31137.1"/>
    <property type="molecule type" value="Genomic_DNA"/>
</dbReference>
<feature type="transmembrane region" description="Helical" evidence="1">
    <location>
        <begin position="33"/>
        <end position="60"/>
    </location>
</feature>
<comment type="caution">
    <text evidence="2">The sequence shown here is derived from an EMBL/GenBank/DDBJ whole genome shotgun (WGS) entry which is preliminary data.</text>
</comment>
<keyword evidence="4" id="KW-1185">Reference proteome</keyword>
<feature type="transmembrane region" description="Helical" evidence="1">
    <location>
        <begin position="72"/>
        <end position="94"/>
    </location>
</feature>
<proteinExistence type="predicted"/>
<protein>
    <submittedName>
        <fullName evidence="2">Cobalt transport protein</fullName>
    </submittedName>
</protein>
<evidence type="ECO:0000313" key="2">
    <source>
        <dbReference type="EMBL" id="GFH31137.1"/>
    </source>
</evidence>
<gene>
    <name evidence="2" type="ORF">HaLaN_30118</name>
    <name evidence="3" type="ORF">HaLaN_30411</name>
</gene>
<keyword evidence="1" id="KW-0472">Membrane</keyword>
<feature type="non-terminal residue" evidence="2">
    <location>
        <position position="95"/>
    </location>
</feature>
<organism evidence="2 4">
    <name type="scientific">Haematococcus lacustris</name>
    <name type="common">Green alga</name>
    <name type="synonym">Haematococcus pluvialis</name>
    <dbReference type="NCBI Taxonomy" id="44745"/>
    <lineage>
        <taxon>Eukaryota</taxon>
        <taxon>Viridiplantae</taxon>
        <taxon>Chlorophyta</taxon>
        <taxon>core chlorophytes</taxon>
        <taxon>Chlorophyceae</taxon>
        <taxon>CS clade</taxon>
        <taxon>Chlamydomonadales</taxon>
        <taxon>Haematococcaceae</taxon>
        <taxon>Haematococcus</taxon>
    </lineage>
</organism>
<evidence type="ECO:0000256" key="1">
    <source>
        <dbReference type="SAM" id="Phobius"/>
    </source>
</evidence>
<reference evidence="2 4" key="1">
    <citation type="submission" date="2020-02" db="EMBL/GenBank/DDBJ databases">
        <title>Draft genome sequence of Haematococcus lacustris strain NIES-144.</title>
        <authorList>
            <person name="Morimoto D."/>
            <person name="Nakagawa S."/>
            <person name="Yoshida T."/>
            <person name="Sawayama S."/>
        </authorList>
    </citation>
    <scope>NUCLEOTIDE SEQUENCE [LARGE SCALE GENOMIC DNA]</scope>
    <source>
        <strain evidence="2 4">NIES-144</strain>
    </source>
</reference>
<evidence type="ECO:0000313" key="3">
    <source>
        <dbReference type="EMBL" id="GFH31378.1"/>
    </source>
</evidence>
<evidence type="ECO:0000313" key="4">
    <source>
        <dbReference type="Proteomes" id="UP000485058"/>
    </source>
</evidence>
<keyword evidence="1" id="KW-0812">Transmembrane</keyword>
<keyword evidence="1" id="KW-1133">Transmembrane helix</keyword>
<accession>A0A6A0AGZ7</accession>